<name>A0A1L8F3N7_XENLA</name>
<feature type="transmembrane region" description="Helical" evidence="2">
    <location>
        <begin position="84"/>
        <end position="107"/>
    </location>
</feature>
<keyword evidence="3" id="KW-1185">Reference proteome</keyword>
<dbReference type="RefSeq" id="XP_041431187.1">
    <property type="nucleotide sequence ID" value="XM_041575253.1"/>
</dbReference>
<dbReference type="Bgee" id="108700231">
    <property type="expression patterns" value="Expressed in zone of skin and 18 other cell types or tissues"/>
</dbReference>
<evidence type="ECO:0000313" key="5">
    <source>
        <dbReference type="RefSeq" id="XP_041431187.1"/>
    </source>
</evidence>
<dbReference type="Pfam" id="PF15576">
    <property type="entry name" value="DUF4661"/>
    <property type="match status" value="1"/>
</dbReference>
<sequence length="224" mass="25312">MFLHRSLQWPSTPTFLSKLFHTSQSTPPTTYSPQEKSKHWQFPVIPLPNLSTLRSLLSSPKDESDSGASFSFSSAQHLQICINLVYHIFDICTLGCLWLFSPVFQVTLDIFGIRGAIKLWIHGLAIFLATTYGMYLVLWLAQEYLFQLASLYGLLQTLVLTVSLRADRDQEKAKEENEAEQVEESVEEREQGEDRWAGGSEEEGGDSDDGWESEGEVEEKVGTD</sequence>
<dbReference type="GeneID" id="108700231"/>
<proteinExistence type="predicted"/>
<dbReference type="OrthoDB" id="9950360at2759"/>
<evidence type="ECO:0000256" key="2">
    <source>
        <dbReference type="SAM" id="Phobius"/>
    </source>
</evidence>
<dbReference type="CTD" id="108700231"/>
<protein>
    <submittedName>
        <fullName evidence="4 5">Uncharacterized protein C6orf47 homolog</fullName>
    </submittedName>
</protein>
<dbReference type="PANTHER" id="PTHR14307:SF0">
    <property type="entry name" value="SI:CH73-25F10.6"/>
    <property type="match status" value="1"/>
</dbReference>
<gene>
    <name evidence="4 5" type="primary">LOC108700231</name>
</gene>
<dbReference type="AlphaFoldDB" id="A0A1L8F3N7"/>
<feature type="transmembrane region" description="Helical" evidence="2">
    <location>
        <begin position="119"/>
        <end position="138"/>
    </location>
</feature>
<dbReference type="PANTHER" id="PTHR14307">
    <property type="entry name" value="C6ORF47 FAMILY MEMBER"/>
    <property type="match status" value="1"/>
</dbReference>
<feature type="transmembrane region" description="Helical" evidence="2">
    <location>
        <begin position="144"/>
        <end position="164"/>
    </location>
</feature>
<evidence type="ECO:0000313" key="4">
    <source>
        <dbReference type="RefSeq" id="XP_018088740.1"/>
    </source>
</evidence>
<accession>A0A1L8F3N7</accession>
<feature type="compositionally biased region" description="Acidic residues" evidence="1">
    <location>
        <begin position="177"/>
        <end position="187"/>
    </location>
</feature>
<organism evidence="4">
    <name type="scientific">Xenopus laevis</name>
    <name type="common">African clawed frog</name>
    <dbReference type="NCBI Taxonomy" id="8355"/>
    <lineage>
        <taxon>Eukaryota</taxon>
        <taxon>Metazoa</taxon>
        <taxon>Chordata</taxon>
        <taxon>Craniata</taxon>
        <taxon>Vertebrata</taxon>
        <taxon>Euteleostomi</taxon>
        <taxon>Amphibia</taxon>
        <taxon>Batrachia</taxon>
        <taxon>Anura</taxon>
        <taxon>Pipoidea</taxon>
        <taxon>Pipidae</taxon>
        <taxon>Xenopodinae</taxon>
        <taxon>Xenopus</taxon>
        <taxon>Xenopus</taxon>
    </lineage>
</organism>
<keyword evidence="2" id="KW-0812">Transmembrane</keyword>
<dbReference type="OMA" id="KWDKTVS"/>
<reference evidence="4" key="1">
    <citation type="submission" date="2022-04" db="UniProtKB">
        <authorList>
            <consortium name="RefSeq"/>
        </authorList>
    </citation>
    <scope>IDENTIFICATION</scope>
    <source>
        <strain evidence="4 5">J_2021</strain>
        <tissue evidence="4 5">Erythrocytes</tissue>
    </source>
</reference>
<feature type="region of interest" description="Disordered" evidence="1">
    <location>
        <begin position="170"/>
        <end position="224"/>
    </location>
</feature>
<feature type="compositionally biased region" description="Acidic residues" evidence="1">
    <location>
        <begin position="200"/>
        <end position="217"/>
    </location>
</feature>
<keyword evidence="2" id="KW-1133">Transmembrane helix</keyword>
<evidence type="ECO:0000256" key="1">
    <source>
        <dbReference type="SAM" id="MobiDB-lite"/>
    </source>
</evidence>
<dbReference type="KEGG" id="xla:108700231"/>
<dbReference type="PaxDb" id="8355-A0A1L8F3N7"/>
<dbReference type="InterPro" id="IPR029073">
    <property type="entry name" value="DUF4661"/>
</dbReference>
<keyword evidence="2" id="KW-0472">Membrane</keyword>
<dbReference type="RefSeq" id="XP_018088740.1">
    <property type="nucleotide sequence ID" value="XM_018233251.2"/>
</dbReference>
<evidence type="ECO:0000313" key="3">
    <source>
        <dbReference type="Proteomes" id="UP000186698"/>
    </source>
</evidence>
<dbReference type="Proteomes" id="UP000186698">
    <property type="component" value="Chromosome 8S"/>
</dbReference>